<evidence type="ECO:0000256" key="6">
    <source>
        <dbReference type="ARBA" id="ARBA00022692"/>
    </source>
</evidence>
<dbReference type="AlphaFoldDB" id="A0A377SVI7"/>
<evidence type="ECO:0000313" key="20">
    <source>
        <dbReference type="EMBL" id="TCU81363.1"/>
    </source>
</evidence>
<dbReference type="SUPFAM" id="SSF47384">
    <property type="entry name" value="Homodimeric domain of signal transducing histidine kinase"/>
    <property type="match status" value="1"/>
</dbReference>
<dbReference type="InterPro" id="IPR004358">
    <property type="entry name" value="Sig_transdc_His_kin-like_C"/>
</dbReference>
<dbReference type="EMBL" id="SMBT01000022">
    <property type="protein sequence ID" value="TCU81363.1"/>
    <property type="molecule type" value="Genomic_DNA"/>
</dbReference>
<feature type="modified residue" description="Phosphohistidine" evidence="14">
    <location>
        <position position="643"/>
    </location>
</feature>
<dbReference type="SMART" id="SM00091">
    <property type="entry name" value="PAS"/>
    <property type="match status" value="1"/>
</dbReference>
<sequence>MSGVRGVQTKIKLLSGAELSSEFQQKLAAISDVHLRTLEQSKQKQRETDANYKSILNFSSEALLLINTDGKIIWANQAFAVLFSSSPSVFAGVGAEQLLVADQRKEFLEQLDSFTLMSDGEQLSDSAAFSWQYLNSEVFNAEMRLNLLPHQSEEGASICLLIAVNPLLSDAMKAQERIKQILDETLKIKRDFLANISHEIRTPMNAIIGMTHLVLKTDLNIRQKNYIEVIQRSSEHLLSIVNDMFDFSKMEEGKLKLEFSAFYLHTILEDVLNRLGVEARAKGLILLSQVSPLLPFSVMGDAKRLEKVLLHLIENAVKFTSEGKIELIVDLESEDENEVNVRFSIVDTGVGISKEQQAQLFQAFTQADTSATRKFGGLGLGLVISKQLVNLMNGSIGLVSEENKGSCFWFSVPLKKNKQDVVDIAPSVLKNQQQHALASRYGSRILLVEDNALNQQVASEILVDAGMQVAVVGDGQQALQIIEKEIFDLILMDIQMPVMDGWRASAAIRAGQYLNEVPIIALTALAMDEDKQKCKESGMSDHLLKPIDPDLLVEKLIQWLPEVKREFVEKVANPVVSDSHAVAGLPSCITGLNMEVGLKYAMGNPDFYRRLLIKVLDEMPKIQLSLVDALHTVNGMDARRHAHTLKGIAATIGADVLQKVAAELELALDKGEINEQAHKLQHALSLVINELVGGLNSFYFPQDNLSLVTVSLASADELSLNQDEKKKLFEDLKRLLQEGDASAVEFFEENQRAFQLLWPGQSHDLLRLINQFAFNDALEWMNKFPI</sequence>
<dbReference type="InterPro" id="IPR000014">
    <property type="entry name" value="PAS"/>
</dbReference>
<evidence type="ECO:0000256" key="5">
    <source>
        <dbReference type="ARBA" id="ARBA00022553"/>
    </source>
</evidence>
<comment type="catalytic activity">
    <reaction evidence="1">
        <text>ATP + protein L-histidine = ADP + protein N-phospho-L-histidine.</text>
        <dbReference type="EC" id="2.7.13.3"/>
    </reaction>
</comment>
<evidence type="ECO:0000256" key="15">
    <source>
        <dbReference type="PROSITE-ProRule" id="PRU00169"/>
    </source>
</evidence>
<name>A0A377SVI7_9NEIS</name>
<gene>
    <name evidence="19" type="primary">barA_11</name>
    <name evidence="20" type="ORF">EV682_1221</name>
    <name evidence="19" type="ORF">NCTC11159_04640</name>
</gene>
<dbReference type="InterPro" id="IPR011006">
    <property type="entry name" value="CheY-like_superfamily"/>
</dbReference>
<reference evidence="20 22" key="2">
    <citation type="submission" date="2019-03" db="EMBL/GenBank/DDBJ databases">
        <title>Genomic Encyclopedia of Type Strains, Phase IV (KMG-IV): sequencing the most valuable type-strain genomes for metagenomic binning, comparative biology and taxonomic classification.</title>
        <authorList>
            <person name="Goeker M."/>
        </authorList>
    </citation>
    <scope>NUCLEOTIDE SEQUENCE [LARGE SCALE GENOMIC DNA]</scope>
    <source>
        <strain evidence="20 22">DSM 3764</strain>
    </source>
</reference>
<evidence type="ECO:0000313" key="22">
    <source>
        <dbReference type="Proteomes" id="UP000295794"/>
    </source>
</evidence>
<dbReference type="PROSITE" id="PS50109">
    <property type="entry name" value="HIS_KIN"/>
    <property type="match status" value="1"/>
</dbReference>
<dbReference type="FunFam" id="3.30.565.10:FF:000010">
    <property type="entry name" value="Sensor histidine kinase RcsC"/>
    <property type="match status" value="1"/>
</dbReference>
<dbReference type="InterPro" id="IPR001789">
    <property type="entry name" value="Sig_transdc_resp-reg_receiver"/>
</dbReference>
<dbReference type="PRINTS" id="PR00344">
    <property type="entry name" value="BCTRLSENSOR"/>
</dbReference>
<keyword evidence="8" id="KW-0067">ATP-binding</keyword>
<dbReference type="SMART" id="SM00388">
    <property type="entry name" value="HisKA"/>
    <property type="match status" value="1"/>
</dbReference>
<dbReference type="GO" id="GO:0005524">
    <property type="term" value="F:ATP binding"/>
    <property type="evidence" value="ECO:0007669"/>
    <property type="project" value="UniProtKB-KW"/>
</dbReference>
<dbReference type="InterPro" id="IPR036890">
    <property type="entry name" value="HATPase_C_sf"/>
</dbReference>
<keyword evidence="5 15" id="KW-0597">Phosphoprotein</keyword>
<dbReference type="GO" id="GO:0005886">
    <property type="term" value="C:plasma membrane"/>
    <property type="evidence" value="ECO:0007669"/>
    <property type="project" value="UniProtKB-SubCell"/>
</dbReference>
<organism evidence="19 21">
    <name type="scientific">Iodobacter fluviatilis</name>
    <dbReference type="NCBI Taxonomy" id="537"/>
    <lineage>
        <taxon>Bacteria</taxon>
        <taxon>Pseudomonadati</taxon>
        <taxon>Pseudomonadota</taxon>
        <taxon>Betaproteobacteria</taxon>
        <taxon>Neisseriales</taxon>
        <taxon>Chitinibacteraceae</taxon>
        <taxon>Iodobacter</taxon>
    </lineage>
</organism>
<dbReference type="Pfam" id="PF00512">
    <property type="entry name" value="HisKA"/>
    <property type="match status" value="1"/>
</dbReference>
<evidence type="ECO:0000256" key="7">
    <source>
        <dbReference type="ARBA" id="ARBA00022741"/>
    </source>
</evidence>
<evidence type="ECO:0000256" key="1">
    <source>
        <dbReference type="ARBA" id="ARBA00000085"/>
    </source>
</evidence>
<evidence type="ECO:0000259" key="16">
    <source>
        <dbReference type="PROSITE" id="PS50109"/>
    </source>
</evidence>
<evidence type="ECO:0000256" key="12">
    <source>
        <dbReference type="ARBA" id="ARBA00058004"/>
    </source>
</evidence>
<dbReference type="SUPFAM" id="SSF55785">
    <property type="entry name" value="PYP-like sensor domain (PAS domain)"/>
    <property type="match status" value="1"/>
</dbReference>
<dbReference type="InterPro" id="IPR003594">
    <property type="entry name" value="HATPase_dom"/>
</dbReference>
<evidence type="ECO:0000256" key="13">
    <source>
        <dbReference type="ARBA" id="ARBA00070152"/>
    </source>
</evidence>
<dbReference type="GO" id="GO:0000155">
    <property type="term" value="F:phosphorelay sensor kinase activity"/>
    <property type="evidence" value="ECO:0007669"/>
    <property type="project" value="InterPro"/>
</dbReference>
<keyword evidence="19" id="KW-0418">Kinase</keyword>
<feature type="domain" description="Histidine kinase" evidence="16">
    <location>
        <begin position="195"/>
        <end position="416"/>
    </location>
</feature>
<dbReference type="PANTHER" id="PTHR45339">
    <property type="entry name" value="HYBRID SIGNAL TRANSDUCTION HISTIDINE KINASE J"/>
    <property type="match status" value="1"/>
</dbReference>
<dbReference type="Proteomes" id="UP000255108">
    <property type="component" value="Unassembled WGS sequence"/>
</dbReference>
<dbReference type="InterPro" id="IPR035965">
    <property type="entry name" value="PAS-like_dom_sf"/>
</dbReference>
<evidence type="ECO:0000256" key="10">
    <source>
        <dbReference type="ARBA" id="ARBA00023012"/>
    </source>
</evidence>
<evidence type="ECO:0000256" key="3">
    <source>
        <dbReference type="ARBA" id="ARBA00012438"/>
    </source>
</evidence>
<dbReference type="InterPro" id="IPR036641">
    <property type="entry name" value="HPT_dom_sf"/>
</dbReference>
<evidence type="ECO:0000313" key="21">
    <source>
        <dbReference type="Proteomes" id="UP000255108"/>
    </source>
</evidence>
<dbReference type="Gene3D" id="3.40.50.2300">
    <property type="match status" value="1"/>
</dbReference>
<keyword evidence="6" id="KW-0812">Transmembrane</keyword>
<evidence type="ECO:0000256" key="8">
    <source>
        <dbReference type="ARBA" id="ARBA00022840"/>
    </source>
</evidence>
<dbReference type="Gene3D" id="3.30.565.10">
    <property type="entry name" value="Histidine kinase-like ATPase, C-terminal domain"/>
    <property type="match status" value="1"/>
</dbReference>
<keyword evidence="22" id="KW-1185">Reference proteome</keyword>
<reference evidence="19 21" key="1">
    <citation type="submission" date="2018-06" db="EMBL/GenBank/DDBJ databases">
        <authorList>
            <consortium name="Pathogen Informatics"/>
            <person name="Doyle S."/>
        </authorList>
    </citation>
    <scope>NUCLEOTIDE SEQUENCE [LARGE SCALE GENOMIC DNA]</scope>
    <source>
        <strain evidence="19 21">NCTC11159</strain>
    </source>
</reference>
<dbReference type="Proteomes" id="UP000295794">
    <property type="component" value="Unassembled WGS sequence"/>
</dbReference>
<dbReference type="CDD" id="cd00130">
    <property type="entry name" value="PAS"/>
    <property type="match status" value="1"/>
</dbReference>
<accession>A0A377SVI7</accession>
<evidence type="ECO:0000256" key="9">
    <source>
        <dbReference type="ARBA" id="ARBA00022989"/>
    </source>
</evidence>
<dbReference type="SUPFAM" id="SSF52172">
    <property type="entry name" value="CheY-like"/>
    <property type="match status" value="1"/>
</dbReference>
<dbReference type="CDD" id="cd16922">
    <property type="entry name" value="HATPase_EvgS-ArcB-TorS-like"/>
    <property type="match status" value="1"/>
</dbReference>
<keyword evidence="9" id="KW-1133">Transmembrane helix</keyword>
<dbReference type="Pfam" id="PF00072">
    <property type="entry name" value="Response_reg"/>
    <property type="match status" value="1"/>
</dbReference>
<dbReference type="PROSITE" id="PS50110">
    <property type="entry name" value="RESPONSE_REGULATORY"/>
    <property type="match status" value="1"/>
</dbReference>
<dbReference type="Gene3D" id="1.10.287.130">
    <property type="match status" value="1"/>
</dbReference>
<dbReference type="OrthoDB" id="5290456at2"/>
<evidence type="ECO:0000256" key="11">
    <source>
        <dbReference type="ARBA" id="ARBA00023136"/>
    </source>
</evidence>
<feature type="domain" description="Response regulatory" evidence="17">
    <location>
        <begin position="444"/>
        <end position="560"/>
    </location>
</feature>
<dbReference type="PROSITE" id="PS50894">
    <property type="entry name" value="HPT"/>
    <property type="match status" value="1"/>
</dbReference>
<evidence type="ECO:0000313" key="19">
    <source>
        <dbReference type="EMBL" id="STR46031.1"/>
    </source>
</evidence>
<comment type="function">
    <text evidence="12">Member of the two-component regulatory system BvgS/BvgA. Phosphorylates BvgA via a four-step phosphorelay in response to environmental signals.</text>
</comment>
<proteinExistence type="predicted"/>
<comment type="subcellular location">
    <subcellularLocation>
        <location evidence="2">Cell membrane</location>
        <topology evidence="2">Multi-pass membrane protein</topology>
    </subcellularLocation>
</comment>
<dbReference type="Gene3D" id="3.30.450.20">
    <property type="entry name" value="PAS domain"/>
    <property type="match status" value="1"/>
</dbReference>
<dbReference type="SUPFAM" id="SSF47226">
    <property type="entry name" value="Histidine-containing phosphotransfer domain, HPT domain"/>
    <property type="match status" value="1"/>
</dbReference>
<dbReference type="Gene3D" id="1.20.120.160">
    <property type="entry name" value="HPT domain"/>
    <property type="match status" value="1"/>
</dbReference>
<dbReference type="InterPro" id="IPR036097">
    <property type="entry name" value="HisK_dim/P_sf"/>
</dbReference>
<dbReference type="SUPFAM" id="SSF55874">
    <property type="entry name" value="ATPase domain of HSP90 chaperone/DNA topoisomerase II/histidine kinase"/>
    <property type="match status" value="1"/>
</dbReference>
<evidence type="ECO:0000259" key="18">
    <source>
        <dbReference type="PROSITE" id="PS50894"/>
    </source>
</evidence>
<dbReference type="Pfam" id="PF02518">
    <property type="entry name" value="HATPase_c"/>
    <property type="match status" value="1"/>
</dbReference>
<dbReference type="CDD" id="cd17546">
    <property type="entry name" value="REC_hyHK_CKI1_RcsC-like"/>
    <property type="match status" value="1"/>
</dbReference>
<dbReference type="Pfam" id="PF13188">
    <property type="entry name" value="PAS_8"/>
    <property type="match status" value="1"/>
</dbReference>
<evidence type="ECO:0000256" key="14">
    <source>
        <dbReference type="PROSITE-ProRule" id="PRU00110"/>
    </source>
</evidence>
<keyword evidence="11" id="KW-0472">Membrane</keyword>
<dbReference type="PANTHER" id="PTHR45339:SF1">
    <property type="entry name" value="HYBRID SIGNAL TRANSDUCTION HISTIDINE KINASE J"/>
    <property type="match status" value="1"/>
</dbReference>
<protein>
    <recommendedName>
        <fullName evidence="13">Virulence sensor protein BvgS</fullName>
        <ecNumber evidence="3">2.7.13.3</ecNumber>
    </recommendedName>
</protein>
<dbReference type="InterPro" id="IPR003661">
    <property type="entry name" value="HisK_dim/P_dom"/>
</dbReference>
<keyword evidence="10" id="KW-0902">Two-component regulatory system</keyword>
<dbReference type="InterPro" id="IPR008207">
    <property type="entry name" value="Sig_transdc_His_kin_Hpt_dom"/>
</dbReference>
<keyword evidence="7" id="KW-0547">Nucleotide-binding</keyword>
<dbReference type="EC" id="2.7.13.3" evidence="3"/>
<dbReference type="SMART" id="SM00387">
    <property type="entry name" value="HATPase_c"/>
    <property type="match status" value="1"/>
</dbReference>
<feature type="modified residue" description="4-aspartylphosphate" evidence="15">
    <location>
        <position position="493"/>
    </location>
</feature>
<dbReference type="SMART" id="SM00448">
    <property type="entry name" value="REC"/>
    <property type="match status" value="1"/>
</dbReference>
<dbReference type="CDD" id="cd00088">
    <property type="entry name" value="HPT"/>
    <property type="match status" value="1"/>
</dbReference>
<dbReference type="CDD" id="cd00082">
    <property type="entry name" value="HisKA"/>
    <property type="match status" value="1"/>
</dbReference>
<keyword evidence="4" id="KW-1003">Cell membrane</keyword>
<evidence type="ECO:0000256" key="2">
    <source>
        <dbReference type="ARBA" id="ARBA00004651"/>
    </source>
</evidence>
<keyword evidence="19" id="KW-0808">Transferase</keyword>
<dbReference type="EMBL" id="UGHR01000008">
    <property type="protein sequence ID" value="STR46031.1"/>
    <property type="molecule type" value="Genomic_DNA"/>
</dbReference>
<evidence type="ECO:0000259" key="17">
    <source>
        <dbReference type="PROSITE" id="PS50110"/>
    </source>
</evidence>
<feature type="domain" description="HPt" evidence="18">
    <location>
        <begin position="604"/>
        <end position="698"/>
    </location>
</feature>
<evidence type="ECO:0000256" key="4">
    <source>
        <dbReference type="ARBA" id="ARBA00022475"/>
    </source>
</evidence>
<dbReference type="RefSeq" id="WP_115230229.1">
    <property type="nucleotide sequence ID" value="NZ_CAWOLO010000022.1"/>
</dbReference>
<dbReference type="Pfam" id="PF01627">
    <property type="entry name" value="Hpt"/>
    <property type="match status" value="1"/>
</dbReference>
<dbReference type="InterPro" id="IPR005467">
    <property type="entry name" value="His_kinase_dom"/>
</dbReference>